<reference evidence="3 4" key="1">
    <citation type="submission" date="2016-07" db="EMBL/GenBank/DDBJ databases">
        <title>Pervasive Adenine N6-methylation of Active Genes in Fungi.</title>
        <authorList>
            <consortium name="DOE Joint Genome Institute"/>
            <person name="Mondo S.J."/>
            <person name="Dannebaum R.O."/>
            <person name="Kuo R.C."/>
            <person name="Labutti K."/>
            <person name="Haridas S."/>
            <person name="Kuo A."/>
            <person name="Salamov A."/>
            <person name="Ahrendt S.R."/>
            <person name="Lipzen A."/>
            <person name="Sullivan W."/>
            <person name="Andreopoulos W.B."/>
            <person name="Clum A."/>
            <person name="Lindquist E."/>
            <person name="Daum C."/>
            <person name="Ramamoorthy G.K."/>
            <person name="Gryganskyi A."/>
            <person name="Culley D."/>
            <person name="Magnuson J.K."/>
            <person name="James T.Y."/>
            <person name="O'Malley M.A."/>
            <person name="Stajich J.E."/>
            <person name="Spatafora J.W."/>
            <person name="Visel A."/>
            <person name="Grigoriev I.V."/>
        </authorList>
    </citation>
    <scope>NUCLEOTIDE SEQUENCE [LARGE SCALE GENOMIC DNA]</scope>
    <source>
        <strain evidence="3 4">NRRL 1336</strain>
    </source>
</reference>
<evidence type="ECO:0000313" key="4">
    <source>
        <dbReference type="Proteomes" id="UP000193560"/>
    </source>
</evidence>
<evidence type="ECO:0000313" key="3">
    <source>
        <dbReference type="EMBL" id="ORZ11180.1"/>
    </source>
</evidence>
<dbReference type="Proteomes" id="UP000193560">
    <property type="component" value="Unassembled WGS sequence"/>
</dbReference>
<protein>
    <submittedName>
        <fullName evidence="3">Uncharacterized protein</fullName>
    </submittedName>
</protein>
<keyword evidence="4" id="KW-1185">Reference proteome</keyword>
<feature type="region of interest" description="Disordered" evidence="1">
    <location>
        <begin position="208"/>
        <end position="299"/>
    </location>
</feature>
<dbReference type="EMBL" id="MCGE01000022">
    <property type="protein sequence ID" value="ORZ11180.1"/>
    <property type="molecule type" value="Genomic_DNA"/>
</dbReference>
<comment type="caution">
    <text evidence="3">The sequence shown here is derived from an EMBL/GenBank/DDBJ whole genome shotgun (WGS) entry which is preliminary data.</text>
</comment>
<keyword evidence="2" id="KW-0732">Signal</keyword>
<accession>A0A1X2I7R2</accession>
<feature type="signal peptide" evidence="2">
    <location>
        <begin position="1"/>
        <end position="21"/>
    </location>
</feature>
<name>A0A1X2I7R2_9FUNG</name>
<evidence type="ECO:0000256" key="2">
    <source>
        <dbReference type="SAM" id="SignalP"/>
    </source>
</evidence>
<feature type="chain" id="PRO_5012778380" evidence="2">
    <location>
        <begin position="22"/>
        <end position="343"/>
    </location>
</feature>
<feature type="region of interest" description="Disordered" evidence="1">
    <location>
        <begin position="59"/>
        <end position="86"/>
    </location>
</feature>
<sequence length="343" mass="35708">MKISYSIAIILSCALLQLTSATAPEHGDAGALTSQSFGGVKRSVEKRYMATALRRRQTNYASPPLVAPGATPATPAAATSTAPSPAAQVEPILNGISDSIKTILSGFEGKEDGEEETHDKGDRLEAKQQKQTVKLIKKLIKAINDLLEEAGLKDEALDMDGVLKSAEKGNTVAPPPSTSEEGGALEARSLAEFLMPPSAMDRDLTAANTAPTAPENPNPEHDGGDDGSTEGDNQHHSHHPARPPSPQVNTPGAPAAPAKPKNSDGGTDGDEEHHQRHPIPAKRKRSSEPDPKKIKSAAKKVNDALSEFLGAAGAQEEEGGGAGATGLVAQIKQLLAVLDKPQA</sequence>
<proteinExistence type="predicted"/>
<evidence type="ECO:0000256" key="1">
    <source>
        <dbReference type="SAM" id="MobiDB-lite"/>
    </source>
</evidence>
<feature type="compositionally biased region" description="Low complexity" evidence="1">
    <location>
        <begin position="251"/>
        <end position="260"/>
    </location>
</feature>
<feature type="compositionally biased region" description="Basic residues" evidence="1">
    <location>
        <begin position="275"/>
        <end position="285"/>
    </location>
</feature>
<organism evidence="3 4">
    <name type="scientific">Absidia repens</name>
    <dbReference type="NCBI Taxonomy" id="90262"/>
    <lineage>
        <taxon>Eukaryota</taxon>
        <taxon>Fungi</taxon>
        <taxon>Fungi incertae sedis</taxon>
        <taxon>Mucoromycota</taxon>
        <taxon>Mucoromycotina</taxon>
        <taxon>Mucoromycetes</taxon>
        <taxon>Mucorales</taxon>
        <taxon>Cunninghamellaceae</taxon>
        <taxon>Absidia</taxon>
    </lineage>
</organism>
<dbReference type="OrthoDB" id="10610253at2759"/>
<dbReference type="AlphaFoldDB" id="A0A1X2I7R2"/>
<feature type="compositionally biased region" description="Low complexity" evidence="1">
    <location>
        <begin position="67"/>
        <end position="86"/>
    </location>
</feature>
<gene>
    <name evidence="3" type="ORF">BCR42DRAFT_421720</name>
</gene>